<organism evidence="1 2">
    <name type="scientific">Camellia lanceoleosa</name>
    <dbReference type="NCBI Taxonomy" id="1840588"/>
    <lineage>
        <taxon>Eukaryota</taxon>
        <taxon>Viridiplantae</taxon>
        <taxon>Streptophyta</taxon>
        <taxon>Embryophyta</taxon>
        <taxon>Tracheophyta</taxon>
        <taxon>Spermatophyta</taxon>
        <taxon>Magnoliopsida</taxon>
        <taxon>eudicotyledons</taxon>
        <taxon>Gunneridae</taxon>
        <taxon>Pentapetalae</taxon>
        <taxon>asterids</taxon>
        <taxon>Ericales</taxon>
        <taxon>Theaceae</taxon>
        <taxon>Camellia</taxon>
    </lineage>
</organism>
<protein>
    <submittedName>
        <fullName evidence="1">Uncharacterized protein</fullName>
    </submittedName>
</protein>
<gene>
    <name evidence="1" type="ORF">LOK49_LG15G02595</name>
</gene>
<keyword evidence="2" id="KW-1185">Reference proteome</keyword>
<proteinExistence type="predicted"/>
<sequence>MGIFLIKKNGRCGLMRFIGHSLVALCLNQTPYVLFKTWRTIYCYVTITTGMYDLFLNNRVTCRVIYLSSDQLFGDMRTLNASPAAHQQDIWKITNSGEDPFLKLYCSICIAIYGFLCILFYSIDILLILLNIIDLLSKGTGLVEMHLLV</sequence>
<accession>A0ACC0F5X7</accession>
<reference evidence="1 2" key="1">
    <citation type="journal article" date="2022" name="Plant J.">
        <title>Chromosome-level genome of Camellia lanceoleosa provides a valuable resource for understanding genome evolution and self-incompatibility.</title>
        <authorList>
            <person name="Gong W."/>
            <person name="Xiao S."/>
            <person name="Wang L."/>
            <person name="Liao Z."/>
            <person name="Chang Y."/>
            <person name="Mo W."/>
            <person name="Hu G."/>
            <person name="Li W."/>
            <person name="Zhao G."/>
            <person name="Zhu H."/>
            <person name="Hu X."/>
            <person name="Ji K."/>
            <person name="Xiang X."/>
            <person name="Song Q."/>
            <person name="Yuan D."/>
            <person name="Jin S."/>
            <person name="Zhang L."/>
        </authorList>
    </citation>
    <scope>NUCLEOTIDE SEQUENCE [LARGE SCALE GENOMIC DNA]</scope>
    <source>
        <strain evidence="1">SQ_2022a</strain>
    </source>
</reference>
<dbReference type="EMBL" id="CM045768">
    <property type="protein sequence ID" value="KAI7983689.1"/>
    <property type="molecule type" value="Genomic_DNA"/>
</dbReference>
<evidence type="ECO:0000313" key="2">
    <source>
        <dbReference type="Proteomes" id="UP001060215"/>
    </source>
</evidence>
<evidence type="ECO:0000313" key="1">
    <source>
        <dbReference type="EMBL" id="KAI7983689.1"/>
    </source>
</evidence>
<dbReference type="Proteomes" id="UP001060215">
    <property type="component" value="Chromosome 11"/>
</dbReference>
<name>A0ACC0F5X7_9ERIC</name>
<comment type="caution">
    <text evidence="1">The sequence shown here is derived from an EMBL/GenBank/DDBJ whole genome shotgun (WGS) entry which is preliminary data.</text>
</comment>